<feature type="domain" description="Putative auto-transporter adhesin head GIN" evidence="2">
    <location>
        <begin position="37"/>
        <end position="218"/>
    </location>
</feature>
<gene>
    <name evidence="3" type="ORF">MNBD_BACTEROID01-2828</name>
</gene>
<dbReference type="EMBL" id="UOEP01000048">
    <property type="protein sequence ID" value="VAW15459.1"/>
    <property type="molecule type" value="Genomic_DNA"/>
</dbReference>
<evidence type="ECO:0000259" key="2">
    <source>
        <dbReference type="Pfam" id="PF10988"/>
    </source>
</evidence>
<proteinExistence type="predicted"/>
<dbReference type="InterPro" id="IPR021255">
    <property type="entry name" value="DUF2807"/>
</dbReference>
<name>A0A3B0TT99_9ZZZZ</name>
<evidence type="ECO:0000313" key="3">
    <source>
        <dbReference type="EMBL" id="VAW15459.1"/>
    </source>
</evidence>
<dbReference type="Pfam" id="PF10988">
    <property type="entry name" value="DUF2807"/>
    <property type="match status" value="1"/>
</dbReference>
<organism evidence="3">
    <name type="scientific">hydrothermal vent metagenome</name>
    <dbReference type="NCBI Taxonomy" id="652676"/>
    <lineage>
        <taxon>unclassified sequences</taxon>
        <taxon>metagenomes</taxon>
        <taxon>ecological metagenomes</taxon>
    </lineage>
</organism>
<dbReference type="AlphaFoldDB" id="A0A3B0TT99"/>
<sequence>MKTIKQIFFFVLTVFFLGAAFSASATSEKSKRKVTGFSGIQISSGIDLYLKMGDSEEVIVVADDDIIDDIITKVEDGVLEIYMKRKIWWWWNINRKVYVTAKELNKLYASAGSDVESENTITDEELDIKVSSGSDVKMEVKVVKLKVKSSSGSDVKLTGIAKEFDADASSGSDIHAAGLKTENCRVEVSSGSDASVYVTNELYARASSGGDIRYSGNPEHKDIHESSGGGIYKR</sequence>
<feature type="region of interest" description="Disordered" evidence="1">
    <location>
        <begin position="208"/>
        <end position="234"/>
    </location>
</feature>
<reference evidence="3" key="1">
    <citation type="submission" date="2018-06" db="EMBL/GenBank/DDBJ databases">
        <authorList>
            <person name="Zhirakovskaya E."/>
        </authorList>
    </citation>
    <scope>NUCLEOTIDE SEQUENCE</scope>
</reference>
<accession>A0A3B0TT99</accession>
<evidence type="ECO:0000256" key="1">
    <source>
        <dbReference type="SAM" id="MobiDB-lite"/>
    </source>
</evidence>
<dbReference type="Gene3D" id="2.160.20.120">
    <property type="match status" value="1"/>
</dbReference>
<protein>
    <recommendedName>
        <fullName evidence="2">Putative auto-transporter adhesin head GIN domain-containing protein</fullName>
    </recommendedName>
</protein>